<evidence type="ECO:0000313" key="9">
    <source>
        <dbReference type="EMBL" id="CZF77239.1"/>
    </source>
</evidence>
<feature type="domain" description="Cytochrome c-type biogenesis protein H TPR" evidence="8">
    <location>
        <begin position="120"/>
        <end position="276"/>
    </location>
</feature>
<dbReference type="RefSeq" id="WP_062704651.1">
    <property type="nucleotide sequence ID" value="NZ_CAWRCI010000001.1"/>
</dbReference>
<keyword evidence="4" id="KW-0802">TPR repeat</keyword>
<dbReference type="GO" id="GO:0005886">
    <property type="term" value="C:plasma membrane"/>
    <property type="evidence" value="ECO:0007669"/>
    <property type="project" value="TreeGrafter"/>
</dbReference>
<keyword evidence="6" id="KW-0472">Membrane</keyword>
<dbReference type="InterPro" id="IPR017560">
    <property type="entry name" value="Cyt_c_biogenesis_CcmI"/>
</dbReference>
<keyword evidence="6" id="KW-1133">Transmembrane helix</keyword>
<accession>A0A128ERN0</accession>
<proteinExistence type="predicted"/>
<dbReference type="GO" id="GO:0030313">
    <property type="term" value="C:cell envelope"/>
    <property type="evidence" value="ECO:0007669"/>
    <property type="project" value="UniProtKB-SubCell"/>
</dbReference>
<protein>
    <submittedName>
        <fullName evidence="9">Cytochrome c-type biogenesis protein CcmH</fullName>
    </submittedName>
</protein>
<dbReference type="Gene3D" id="1.25.40.10">
    <property type="entry name" value="Tetratricopeptide repeat domain"/>
    <property type="match status" value="1"/>
</dbReference>
<dbReference type="Pfam" id="PF23892">
    <property type="entry name" value="Ig_CycH"/>
    <property type="match status" value="1"/>
</dbReference>
<name>A0A128ERN0_9GAMM</name>
<dbReference type="SUPFAM" id="SSF48452">
    <property type="entry name" value="TPR-like"/>
    <property type="match status" value="1"/>
</dbReference>
<evidence type="ECO:0000256" key="1">
    <source>
        <dbReference type="ARBA" id="ARBA00004196"/>
    </source>
</evidence>
<dbReference type="PANTHER" id="PTHR47870:SF1">
    <property type="entry name" value="CYTOCHROME C-TYPE BIOGENESIS PROTEIN CCMH"/>
    <property type="match status" value="1"/>
</dbReference>
<evidence type="ECO:0000256" key="2">
    <source>
        <dbReference type="ARBA" id="ARBA00022737"/>
    </source>
</evidence>
<evidence type="ECO:0000256" key="5">
    <source>
        <dbReference type="SAM" id="Coils"/>
    </source>
</evidence>
<keyword evidence="5" id="KW-0175">Coiled coil</keyword>
<dbReference type="PANTHER" id="PTHR47870">
    <property type="entry name" value="CYTOCHROME C-TYPE BIOGENESIS PROTEIN CCMH"/>
    <property type="match status" value="1"/>
</dbReference>
<dbReference type="OrthoDB" id="9776053at2"/>
<dbReference type="Pfam" id="PF23914">
    <property type="entry name" value="TPR_CcmH_CycH"/>
    <property type="match status" value="1"/>
</dbReference>
<keyword evidence="6" id="KW-0812">Transmembrane</keyword>
<keyword evidence="3" id="KW-0201">Cytochrome c-type biogenesis</keyword>
<dbReference type="InterPro" id="IPR011990">
    <property type="entry name" value="TPR-like_helical_dom_sf"/>
</dbReference>
<evidence type="ECO:0000259" key="7">
    <source>
        <dbReference type="Pfam" id="PF23892"/>
    </source>
</evidence>
<evidence type="ECO:0000256" key="3">
    <source>
        <dbReference type="ARBA" id="ARBA00022748"/>
    </source>
</evidence>
<sequence>MTEMWFWLITALMIVVSVGLFVLPIYRGKEQDEAASRDELNKAFFRDRMEELNEEADEGLVENQNELAVELKQSLLDDIPASEKSATQSKVPFVVLVPGILIMIAMSYGLYSTMGNYREVVSWQETASRLPELSRRLMADTNEPMTDQEMADLTLSLRTKLQQTPDDAMGWLLLGRIGLANRDVQTAEGAMAKAYNLMPDDSDVKLGYAQSLMLSGDEQNSNTARNLLREVIRVDHGNLQAFSLLAFDAFERGAYEEAVAAWSTMKQLLPADDPRISMLERSIQRAEAQMGAGEGQSVSVTISLDEQVQLPSEGVLIVSVHSADGAPMPVAAKRLPLSRFPVEVELTDADSMIPERLMSSLPEVMVKARIDNDGNVMTRDGDWFGETDPFELGGSSQLVINQKQ</sequence>
<feature type="coiled-coil region" evidence="5">
    <location>
        <begin position="35"/>
        <end position="66"/>
    </location>
</feature>
<dbReference type="InterPro" id="IPR056413">
    <property type="entry name" value="TPR_CcmH_CycH"/>
</dbReference>
<dbReference type="InterPro" id="IPR051263">
    <property type="entry name" value="C-type_cytochrome_biogenesis"/>
</dbReference>
<dbReference type="InterPro" id="IPR056412">
    <property type="entry name" value="Ig_CycH"/>
</dbReference>
<comment type="subcellular location">
    <subcellularLocation>
        <location evidence="1">Cell envelope</location>
    </subcellularLocation>
</comment>
<feature type="transmembrane region" description="Helical" evidence="6">
    <location>
        <begin position="91"/>
        <end position="111"/>
    </location>
</feature>
<feature type="domain" description="Cytochrome c-type biogenesis protein H Ig-like" evidence="7">
    <location>
        <begin position="298"/>
        <end position="399"/>
    </location>
</feature>
<dbReference type="EMBL" id="FIZY01000001">
    <property type="protein sequence ID" value="CZF77239.1"/>
    <property type="molecule type" value="Genomic_DNA"/>
</dbReference>
<evidence type="ECO:0000259" key="8">
    <source>
        <dbReference type="Pfam" id="PF23914"/>
    </source>
</evidence>
<dbReference type="NCBIfam" id="TIGR03142">
    <property type="entry name" value="cytochro_ccmI"/>
    <property type="match status" value="1"/>
</dbReference>
<keyword evidence="10" id="KW-1185">Reference proteome</keyword>
<evidence type="ECO:0000256" key="4">
    <source>
        <dbReference type="ARBA" id="ARBA00022803"/>
    </source>
</evidence>
<evidence type="ECO:0000256" key="6">
    <source>
        <dbReference type="SAM" id="Phobius"/>
    </source>
</evidence>
<organism evidence="9 10">
    <name type="scientific">Grimontia marina</name>
    <dbReference type="NCBI Taxonomy" id="646534"/>
    <lineage>
        <taxon>Bacteria</taxon>
        <taxon>Pseudomonadati</taxon>
        <taxon>Pseudomonadota</taxon>
        <taxon>Gammaproteobacteria</taxon>
        <taxon>Vibrionales</taxon>
        <taxon>Vibrionaceae</taxon>
        <taxon>Grimontia</taxon>
    </lineage>
</organism>
<dbReference type="AlphaFoldDB" id="A0A128ERN0"/>
<reference evidence="10" key="1">
    <citation type="submission" date="2016-02" db="EMBL/GenBank/DDBJ databases">
        <authorList>
            <person name="Rodrigo-Torres Lidia"/>
            <person name="Arahal R.David."/>
        </authorList>
    </citation>
    <scope>NUCLEOTIDE SEQUENCE [LARGE SCALE GENOMIC DNA]</scope>
    <source>
        <strain evidence="10">CECT 8713</strain>
    </source>
</reference>
<gene>
    <name evidence="9" type="primary">ccmH_2</name>
    <name evidence="9" type="ORF">GMA8713_00083</name>
</gene>
<dbReference type="GO" id="GO:0017004">
    <property type="term" value="P:cytochrome complex assembly"/>
    <property type="evidence" value="ECO:0007669"/>
    <property type="project" value="UniProtKB-KW"/>
</dbReference>
<evidence type="ECO:0000313" key="10">
    <source>
        <dbReference type="Proteomes" id="UP000073601"/>
    </source>
</evidence>
<feature type="transmembrane region" description="Helical" evidence="6">
    <location>
        <begin position="6"/>
        <end position="26"/>
    </location>
</feature>
<keyword evidence="2" id="KW-0677">Repeat</keyword>
<dbReference type="Proteomes" id="UP000073601">
    <property type="component" value="Unassembled WGS sequence"/>
</dbReference>